<proteinExistence type="predicted"/>
<feature type="domain" description="Glycosyl transferase family 1" evidence="1">
    <location>
        <begin position="201"/>
        <end position="364"/>
    </location>
</feature>
<accession>A0A3S1CQV9</accession>
<gene>
    <name evidence="2" type="ORF">ECE50_001390</name>
</gene>
<evidence type="ECO:0000259" key="1">
    <source>
        <dbReference type="Pfam" id="PF00534"/>
    </source>
</evidence>
<keyword evidence="3" id="KW-1185">Reference proteome</keyword>
<evidence type="ECO:0000313" key="3">
    <source>
        <dbReference type="Proteomes" id="UP000281028"/>
    </source>
</evidence>
<evidence type="ECO:0000313" key="2">
    <source>
        <dbReference type="EMBL" id="NSL85465.1"/>
    </source>
</evidence>
<sequence>MTNILIQAWVVHKAGDQYYLPYTNWVYLSEIVKYYDDVCLLSPVKQDDTAEETGLLPVGRFSNVRVIPLPYAEGYMNQVRHLFSYNRAYKKHAAGFDSVYVRYPSPCGWLSKRYFRNKRRIVHFVGDPIDAARNNPNFSLLKKTMLISFFQPEHQAYLWACKGAKVFTNGTHLQQRLAAQRVNATAVVSSTLDENDFFLDEQRQLSQQPLKLLYVGYLRKAKGVEVVIRAFHELLQTKPDATLTIVGSGDFENDLKAQAAQAGISNKINFVGHVDKRNELNRLLRTHDVFVFASLSEGSPRVILEAMANGINVISTPVGSLPGMFKNEEDILFADFNDHTDFKNKIISLTTDDARAASLRKNAFNKVKEVTIQQFIRKIFYES</sequence>
<dbReference type="Proteomes" id="UP000281028">
    <property type="component" value="Unassembled WGS sequence"/>
</dbReference>
<dbReference type="InterPro" id="IPR050194">
    <property type="entry name" value="Glycosyltransferase_grp1"/>
</dbReference>
<reference evidence="2" key="1">
    <citation type="submission" date="2020-05" db="EMBL/GenBank/DDBJ databases">
        <title>Chitinophaga laudate sp. nov., isolated from a tropical peat swamp.</title>
        <authorList>
            <person name="Goh C.B.S."/>
            <person name="Lee M.S."/>
            <person name="Parimannan S."/>
            <person name="Pasbakhsh P."/>
            <person name="Yule C.M."/>
            <person name="Rajandas H."/>
            <person name="Loke S."/>
            <person name="Croft L."/>
            <person name="Tan J.B.L."/>
        </authorList>
    </citation>
    <scope>NUCLEOTIDE SEQUENCE</scope>
    <source>
        <strain evidence="2">Mgbs1</strain>
    </source>
</reference>
<dbReference type="CDD" id="cd03801">
    <property type="entry name" value="GT4_PimA-like"/>
    <property type="match status" value="1"/>
</dbReference>
<dbReference type="Pfam" id="PF00534">
    <property type="entry name" value="Glycos_transf_1"/>
    <property type="match status" value="1"/>
</dbReference>
<organism evidence="2 3">
    <name type="scientific">Chitinophaga solisilvae</name>
    <dbReference type="NCBI Taxonomy" id="1233460"/>
    <lineage>
        <taxon>Bacteria</taxon>
        <taxon>Pseudomonadati</taxon>
        <taxon>Bacteroidota</taxon>
        <taxon>Chitinophagia</taxon>
        <taxon>Chitinophagales</taxon>
        <taxon>Chitinophagaceae</taxon>
        <taxon>Chitinophaga</taxon>
    </lineage>
</organism>
<dbReference type="InterPro" id="IPR001296">
    <property type="entry name" value="Glyco_trans_1"/>
</dbReference>
<dbReference type="Gene3D" id="3.40.50.2000">
    <property type="entry name" value="Glycogen Phosphorylase B"/>
    <property type="match status" value="2"/>
</dbReference>
<dbReference type="OrthoDB" id="9790710at2"/>
<dbReference type="EMBL" id="RIAR02000001">
    <property type="protein sequence ID" value="NSL85465.1"/>
    <property type="molecule type" value="Genomic_DNA"/>
</dbReference>
<name>A0A3S1CQV9_9BACT</name>
<dbReference type="GO" id="GO:0016757">
    <property type="term" value="F:glycosyltransferase activity"/>
    <property type="evidence" value="ECO:0007669"/>
    <property type="project" value="InterPro"/>
</dbReference>
<dbReference type="AlphaFoldDB" id="A0A3S1CQV9"/>
<comment type="caution">
    <text evidence="2">The sequence shown here is derived from an EMBL/GenBank/DDBJ whole genome shotgun (WGS) entry which is preliminary data.</text>
</comment>
<dbReference type="PANTHER" id="PTHR45947">
    <property type="entry name" value="SULFOQUINOVOSYL TRANSFERASE SQD2"/>
    <property type="match status" value="1"/>
</dbReference>
<protein>
    <submittedName>
        <fullName evidence="2">Glycosyltransferase family 4 protein</fullName>
    </submittedName>
</protein>
<dbReference type="PANTHER" id="PTHR45947:SF3">
    <property type="entry name" value="SULFOQUINOVOSYL TRANSFERASE SQD2"/>
    <property type="match status" value="1"/>
</dbReference>
<dbReference type="SUPFAM" id="SSF53756">
    <property type="entry name" value="UDP-Glycosyltransferase/glycogen phosphorylase"/>
    <property type="match status" value="1"/>
</dbReference>